<reference evidence="1" key="1">
    <citation type="submission" date="2020-02" db="EMBL/GenBank/DDBJ databases">
        <authorList>
            <person name="Meier V. D."/>
        </authorList>
    </citation>
    <scope>NUCLEOTIDE SEQUENCE</scope>
    <source>
        <strain evidence="1">AVDCRST_MAG54</strain>
    </source>
</reference>
<evidence type="ECO:0000313" key="1">
    <source>
        <dbReference type="EMBL" id="CAA9280019.1"/>
    </source>
</evidence>
<feature type="non-terminal residue" evidence="1">
    <location>
        <position position="1"/>
    </location>
</feature>
<sequence length="37" mass="3878">PRFDALITDTCAFDALPDVLAALAAGERPGLAVRVDH</sequence>
<gene>
    <name evidence="1" type="ORF">AVDCRST_MAG54-3526</name>
</gene>
<accession>A0A6J4JK90</accession>
<dbReference type="AlphaFoldDB" id="A0A6J4JK90"/>
<organism evidence="1">
    <name type="scientific">uncultured Actinomycetospora sp</name>
    <dbReference type="NCBI Taxonomy" id="1135996"/>
    <lineage>
        <taxon>Bacteria</taxon>
        <taxon>Bacillati</taxon>
        <taxon>Actinomycetota</taxon>
        <taxon>Actinomycetes</taxon>
        <taxon>Pseudonocardiales</taxon>
        <taxon>Pseudonocardiaceae</taxon>
        <taxon>Actinomycetospora</taxon>
        <taxon>environmental samples</taxon>
    </lineage>
</organism>
<name>A0A6J4JK90_9PSEU</name>
<proteinExistence type="predicted"/>
<protein>
    <submittedName>
        <fullName evidence="1">Uncharacterized protein</fullName>
    </submittedName>
</protein>
<dbReference type="EMBL" id="CADCTH010000450">
    <property type="protein sequence ID" value="CAA9280019.1"/>
    <property type="molecule type" value="Genomic_DNA"/>
</dbReference>